<reference evidence="6" key="1">
    <citation type="submission" date="2009-11" db="EMBL/GenBank/DDBJ databases">
        <title>The complete chromosome 2 of Sphaerobacter thermophilus DSM 20745.</title>
        <authorList>
            <person name="Lucas S."/>
            <person name="Copeland A."/>
            <person name="Lapidus A."/>
            <person name="Glavina del Rio T."/>
            <person name="Dalin E."/>
            <person name="Tice H."/>
            <person name="Bruce D."/>
            <person name="Goodwin L."/>
            <person name="Pitluck S."/>
            <person name="Kyrpides N."/>
            <person name="Mavromatis K."/>
            <person name="Ivanova N."/>
            <person name="Mikhailova N."/>
            <person name="LaButti K.M."/>
            <person name="Clum A."/>
            <person name="Sun H.I."/>
            <person name="Brettin T."/>
            <person name="Detter J.C."/>
            <person name="Han C."/>
            <person name="Larimer F."/>
            <person name="Land M."/>
            <person name="Hauser L."/>
            <person name="Markowitz V."/>
            <person name="Cheng J.F."/>
            <person name="Hugenholtz P."/>
            <person name="Woyke T."/>
            <person name="Wu D."/>
            <person name="Steenblock K."/>
            <person name="Schneider S."/>
            <person name="Pukall R."/>
            <person name="Goeker M."/>
            <person name="Klenk H.P."/>
            <person name="Eisen J.A."/>
        </authorList>
    </citation>
    <scope>NUCLEOTIDE SEQUENCE [LARGE SCALE GENOMIC DNA]</scope>
    <source>
        <strain evidence="6">ATCC 49802 / DSM 20745 / S 6022</strain>
    </source>
</reference>
<feature type="domain" description="Ribosomal RNA adenine methylase transferase N-terminal" evidence="4">
    <location>
        <begin position="27"/>
        <end position="164"/>
    </location>
</feature>
<keyword evidence="2 5" id="KW-0808">Transferase</keyword>
<dbReference type="Gene3D" id="3.40.50.150">
    <property type="entry name" value="Vaccinia Virus protein VP39"/>
    <property type="match status" value="1"/>
</dbReference>
<name>D1CAB1_SPHTD</name>
<keyword evidence="1 5" id="KW-0489">Methyltransferase</keyword>
<dbReference type="GO" id="GO:0000179">
    <property type="term" value="F:rRNA (adenine-N6,N6-)-dimethyltransferase activity"/>
    <property type="evidence" value="ECO:0007669"/>
    <property type="project" value="InterPro"/>
</dbReference>
<gene>
    <name evidence="5" type="ordered locus">Sthe_3354</name>
</gene>
<accession>D1CAB1</accession>
<dbReference type="InterPro" id="IPR020598">
    <property type="entry name" value="rRNA_Ade_methylase_Trfase_N"/>
</dbReference>
<dbReference type="EMBL" id="CP001824">
    <property type="protein sequence ID" value="ACZ40754.1"/>
    <property type="molecule type" value="Genomic_DNA"/>
</dbReference>
<dbReference type="Pfam" id="PF08241">
    <property type="entry name" value="Methyltransf_11"/>
    <property type="match status" value="1"/>
</dbReference>
<evidence type="ECO:0000259" key="4">
    <source>
        <dbReference type="SMART" id="SM00650"/>
    </source>
</evidence>
<dbReference type="InParanoid" id="D1CAB1"/>
<dbReference type="PANTHER" id="PTHR43861">
    <property type="entry name" value="TRANS-ACONITATE 2-METHYLTRANSFERASE-RELATED"/>
    <property type="match status" value="1"/>
</dbReference>
<proteinExistence type="predicted"/>
<evidence type="ECO:0000256" key="3">
    <source>
        <dbReference type="ARBA" id="ARBA00022691"/>
    </source>
</evidence>
<evidence type="ECO:0000313" key="5">
    <source>
        <dbReference type="EMBL" id="ACZ40754.1"/>
    </source>
</evidence>
<dbReference type="PANTHER" id="PTHR43861:SF1">
    <property type="entry name" value="TRANS-ACONITATE 2-METHYLTRANSFERASE"/>
    <property type="match status" value="1"/>
</dbReference>
<dbReference type="SMART" id="SM00650">
    <property type="entry name" value="rADc"/>
    <property type="match status" value="1"/>
</dbReference>
<protein>
    <submittedName>
        <fullName evidence="5">Methyltransferase type 11</fullName>
    </submittedName>
</protein>
<dbReference type="Proteomes" id="UP000002027">
    <property type="component" value="Chromosome 2"/>
</dbReference>
<dbReference type="eggNOG" id="COG4106">
    <property type="taxonomic scope" value="Bacteria"/>
</dbReference>
<organism evidence="5 6">
    <name type="scientific">Sphaerobacter thermophilus (strain ATCC 49802 / DSM 20745 / KCCM 41009 / NCIMB 13125 / S 6022)</name>
    <dbReference type="NCBI Taxonomy" id="479434"/>
    <lineage>
        <taxon>Bacteria</taxon>
        <taxon>Pseudomonadati</taxon>
        <taxon>Thermomicrobiota</taxon>
        <taxon>Thermomicrobia</taxon>
        <taxon>Sphaerobacterales</taxon>
        <taxon>Sphaerobacterineae</taxon>
        <taxon>Sphaerobacteraceae</taxon>
        <taxon>Sphaerobacter</taxon>
    </lineage>
</organism>
<dbReference type="KEGG" id="sti:Sthe_3354"/>
<dbReference type="InterPro" id="IPR013216">
    <property type="entry name" value="Methyltransf_11"/>
</dbReference>
<reference evidence="5 6" key="2">
    <citation type="journal article" date="2010" name="Stand. Genomic Sci.">
        <title>Complete genome sequence of Desulfohalobium retbaense type strain (HR(100)).</title>
        <authorList>
            <person name="Spring S."/>
            <person name="Nolan M."/>
            <person name="Lapidus A."/>
            <person name="Glavina Del Rio T."/>
            <person name="Copeland A."/>
            <person name="Tice H."/>
            <person name="Cheng J.F."/>
            <person name="Lucas S."/>
            <person name="Land M."/>
            <person name="Chen F."/>
            <person name="Bruce D."/>
            <person name="Goodwin L."/>
            <person name="Pitluck S."/>
            <person name="Ivanova N."/>
            <person name="Mavromatis K."/>
            <person name="Mikhailova N."/>
            <person name="Pati A."/>
            <person name="Chen A."/>
            <person name="Palaniappan K."/>
            <person name="Hauser L."/>
            <person name="Chang Y.J."/>
            <person name="Jeffries C.D."/>
            <person name="Munk C."/>
            <person name="Kiss H."/>
            <person name="Chain P."/>
            <person name="Han C."/>
            <person name="Brettin T."/>
            <person name="Detter J.C."/>
            <person name="Schuler E."/>
            <person name="Goker M."/>
            <person name="Rohde M."/>
            <person name="Bristow J."/>
            <person name="Eisen J.A."/>
            <person name="Markowitz V."/>
            <person name="Hugenholtz P."/>
            <person name="Kyrpides N.C."/>
            <person name="Klenk H.P."/>
        </authorList>
    </citation>
    <scope>NUCLEOTIDE SEQUENCE [LARGE SCALE GENOMIC DNA]</scope>
    <source>
        <strain evidence="6">ATCC 49802 / DSM 20745 / S 6022</strain>
    </source>
</reference>
<dbReference type="InterPro" id="IPR029063">
    <property type="entry name" value="SAM-dependent_MTases_sf"/>
</dbReference>
<dbReference type="RefSeq" id="WP_012873789.1">
    <property type="nucleotide sequence ID" value="NC_013524.1"/>
</dbReference>
<evidence type="ECO:0000256" key="2">
    <source>
        <dbReference type="ARBA" id="ARBA00022679"/>
    </source>
</evidence>
<keyword evidence="3" id="KW-0949">S-adenosyl-L-methionine</keyword>
<evidence type="ECO:0000313" key="6">
    <source>
        <dbReference type="Proteomes" id="UP000002027"/>
    </source>
</evidence>
<dbReference type="AlphaFoldDB" id="D1CAB1"/>
<keyword evidence="6" id="KW-1185">Reference proteome</keyword>
<dbReference type="SUPFAM" id="SSF53335">
    <property type="entry name" value="S-adenosyl-L-methionine-dependent methyltransferases"/>
    <property type="match status" value="1"/>
</dbReference>
<evidence type="ECO:0000256" key="1">
    <source>
        <dbReference type="ARBA" id="ARBA00022603"/>
    </source>
</evidence>
<sequence>MTTRQTNPEPTWDARGYDAHFAFIWEYGSDLIDLLAPQPGERILDLGCGTGHLTRAIADHGAHVTSIDRDPAMIAHARANYPDLPFEVGDAAHLAPEHPFDAVFSNAVLHWISDAEGAAASIRRALRPGGRLVAEFGGRGNVKVIVDAVADAVEAAGHTPVRTPWYFPSIGEYAVVLERHGLEPIWMALIDRPTPLDGGADGLRLWLTMFGDRLLAGVPADARDAVIRAVEERLRSDHYRDGTWYADYRRLRLIAIAR</sequence>
<dbReference type="HOGENOM" id="CLU_037990_5_3_0"/>
<dbReference type="CDD" id="cd02440">
    <property type="entry name" value="AdoMet_MTases"/>
    <property type="match status" value="1"/>
</dbReference>